<sequence>MRPYRLIYVLLGWMLAGCSIPYQTPEALRQIEHDLTIPQGSVQALSQTNWCYLPYGSDHGGDGQCRAIQGLGILVGDGLILSTYSGGSYQRFITLRTSDVLCIKTFRGREAAESFFAFTRAGAAQIIPLTANGRLNTPVKIQFLDYLIGQNQPNAMGSDKSYVRDTGKKSYSASIIPGTKIPYFSSVAVTEVFNPCPEN</sequence>
<dbReference type="EMBL" id="CP017886">
    <property type="protein sequence ID" value="APC16472.1"/>
    <property type="molecule type" value="Genomic_DNA"/>
</dbReference>
<accession>A0A1J0EKU6</accession>
<dbReference type="AlphaFoldDB" id="A0A1J0EKU6"/>
<dbReference type="Proteomes" id="UP000182567">
    <property type="component" value="Chromosome"/>
</dbReference>
<protein>
    <recommendedName>
        <fullName evidence="3">Lipoprotein</fullName>
    </recommendedName>
</protein>
<gene>
    <name evidence="1" type="ORF">BLL42_12285</name>
</gene>
<dbReference type="RefSeq" id="WP_071552381.1">
    <property type="nucleotide sequence ID" value="NZ_CP017886.1"/>
</dbReference>
<evidence type="ECO:0000313" key="2">
    <source>
        <dbReference type="Proteomes" id="UP000182567"/>
    </source>
</evidence>
<dbReference type="OrthoDB" id="6858716at2"/>
<dbReference type="PROSITE" id="PS51257">
    <property type="entry name" value="PROKAR_LIPOPROTEIN"/>
    <property type="match status" value="1"/>
</dbReference>
<dbReference type="GeneID" id="46909026"/>
<reference evidence="2" key="1">
    <citation type="submission" date="2016-10" db="EMBL/GenBank/DDBJ databases">
        <title>Pseudomonas frederiksbergensis ERGS4:02 complete genome.</title>
        <authorList>
            <person name="Kumar R."/>
            <person name="Acharya V."/>
            <person name="Singh D."/>
        </authorList>
    </citation>
    <scope>NUCLEOTIDE SEQUENCE [LARGE SCALE GENOMIC DNA]</scope>
    <source>
        <strain evidence="2">ERGS4:02</strain>
    </source>
</reference>
<name>A0A1J0EKU6_9PSED</name>
<proteinExistence type="predicted"/>
<organism evidence="1 2">
    <name type="scientific">Pseudomonas frederiksbergensis</name>
    <dbReference type="NCBI Taxonomy" id="104087"/>
    <lineage>
        <taxon>Bacteria</taxon>
        <taxon>Pseudomonadati</taxon>
        <taxon>Pseudomonadota</taxon>
        <taxon>Gammaproteobacteria</taxon>
        <taxon>Pseudomonadales</taxon>
        <taxon>Pseudomonadaceae</taxon>
        <taxon>Pseudomonas</taxon>
    </lineage>
</organism>
<evidence type="ECO:0008006" key="3">
    <source>
        <dbReference type="Google" id="ProtNLM"/>
    </source>
</evidence>
<evidence type="ECO:0000313" key="1">
    <source>
        <dbReference type="EMBL" id="APC16472.1"/>
    </source>
</evidence>